<keyword evidence="3" id="KW-1185">Reference proteome</keyword>
<reference evidence="2 3" key="1">
    <citation type="submission" date="2024-01" db="EMBL/GenBank/DDBJ databases">
        <title>A draft genome for the cacao thread blight pathogen Marasmiellus scandens.</title>
        <authorList>
            <person name="Baruah I.K."/>
            <person name="Leung J."/>
            <person name="Bukari Y."/>
            <person name="Amoako-Attah I."/>
            <person name="Meinhardt L.W."/>
            <person name="Bailey B.A."/>
            <person name="Cohen S.P."/>
        </authorList>
    </citation>
    <scope>NUCLEOTIDE SEQUENCE [LARGE SCALE GENOMIC DNA]</scope>
    <source>
        <strain evidence="2 3">GH-19</strain>
    </source>
</reference>
<dbReference type="InterPro" id="IPR051783">
    <property type="entry name" value="NAD(P)-dependent_oxidoreduct"/>
</dbReference>
<gene>
    <name evidence="2" type="ORF">VKT23_016259</name>
</gene>
<sequence>MSAKPTVLVTGGTGFLGSHIISQLLAQDTYTIRAVARSANKLRAIFPDAGEDKLQVVEIPTLTSDFSDALKGVKAVVHSASPVYLKGESGQEIFEVRAYQGTIHIVEQAIAAGVKKIVTTGTVASLYDGKSSV</sequence>
<accession>A0ABR1IYG1</accession>
<evidence type="ECO:0000259" key="1">
    <source>
        <dbReference type="Pfam" id="PF01073"/>
    </source>
</evidence>
<feature type="domain" description="3-beta hydroxysteroid dehydrogenase/isomerase" evidence="1">
    <location>
        <begin position="8"/>
        <end position="128"/>
    </location>
</feature>
<evidence type="ECO:0000313" key="3">
    <source>
        <dbReference type="Proteomes" id="UP001498398"/>
    </source>
</evidence>
<dbReference type="InterPro" id="IPR002225">
    <property type="entry name" value="3Beta_OHSteriod_DH/Estase"/>
</dbReference>
<dbReference type="Pfam" id="PF01073">
    <property type="entry name" value="3Beta_HSD"/>
    <property type="match status" value="1"/>
</dbReference>
<proteinExistence type="predicted"/>
<dbReference type="PANTHER" id="PTHR48079:SF6">
    <property type="entry name" value="NAD(P)-BINDING DOMAIN-CONTAINING PROTEIN-RELATED"/>
    <property type="match status" value="1"/>
</dbReference>
<dbReference type="InterPro" id="IPR036291">
    <property type="entry name" value="NAD(P)-bd_dom_sf"/>
</dbReference>
<dbReference type="SUPFAM" id="SSF51735">
    <property type="entry name" value="NAD(P)-binding Rossmann-fold domains"/>
    <property type="match status" value="1"/>
</dbReference>
<name>A0ABR1IYG1_9AGAR</name>
<comment type="caution">
    <text evidence="2">The sequence shown here is derived from an EMBL/GenBank/DDBJ whole genome shotgun (WGS) entry which is preliminary data.</text>
</comment>
<dbReference type="PANTHER" id="PTHR48079">
    <property type="entry name" value="PROTEIN YEEZ"/>
    <property type="match status" value="1"/>
</dbReference>
<dbReference type="Gene3D" id="3.40.50.720">
    <property type="entry name" value="NAD(P)-binding Rossmann-like Domain"/>
    <property type="match status" value="1"/>
</dbReference>
<dbReference type="EMBL" id="JBANRG010000060">
    <property type="protein sequence ID" value="KAK7441981.1"/>
    <property type="molecule type" value="Genomic_DNA"/>
</dbReference>
<dbReference type="Proteomes" id="UP001498398">
    <property type="component" value="Unassembled WGS sequence"/>
</dbReference>
<evidence type="ECO:0000313" key="2">
    <source>
        <dbReference type="EMBL" id="KAK7441981.1"/>
    </source>
</evidence>
<organism evidence="2 3">
    <name type="scientific">Marasmiellus scandens</name>
    <dbReference type="NCBI Taxonomy" id="2682957"/>
    <lineage>
        <taxon>Eukaryota</taxon>
        <taxon>Fungi</taxon>
        <taxon>Dikarya</taxon>
        <taxon>Basidiomycota</taxon>
        <taxon>Agaricomycotina</taxon>
        <taxon>Agaricomycetes</taxon>
        <taxon>Agaricomycetidae</taxon>
        <taxon>Agaricales</taxon>
        <taxon>Marasmiineae</taxon>
        <taxon>Omphalotaceae</taxon>
        <taxon>Marasmiellus</taxon>
    </lineage>
</organism>
<protein>
    <recommendedName>
        <fullName evidence="1">3-beta hydroxysteroid dehydrogenase/isomerase domain-containing protein</fullName>
    </recommendedName>
</protein>